<dbReference type="OrthoDB" id="5457135at2"/>
<comment type="caution">
    <text evidence="2">The sequence shown here is derived from an EMBL/GenBank/DDBJ whole genome shotgun (WGS) entry which is preliminary data.</text>
</comment>
<feature type="transmembrane region" description="Helical" evidence="1">
    <location>
        <begin position="9"/>
        <end position="32"/>
    </location>
</feature>
<organism evidence="2 3">
    <name type="scientific">Aerolutibacter ruishenii</name>
    <dbReference type="NCBI Taxonomy" id="686800"/>
    <lineage>
        <taxon>Bacteria</taxon>
        <taxon>Pseudomonadati</taxon>
        <taxon>Pseudomonadota</taxon>
        <taxon>Gammaproteobacteria</taxon>
        <taxon>Lysobacterales</taxon>
        <taxon>Lysobacteraceae</taxon>
        <taxon>Aerolutibacter</taxon>
    </lineage>
</organism>
<keyword evidence="1" id="KW-1133">Transmembrane helix</keyword>
<protein>
    <submittedName>
        <fullName evidence="2">Uncharacterized protein</fullName>
    </submittedName>
</protein>
<dbReference type="RefSeq" id="WP_144812491.1">
    <property type="nucleotide sequence ID" value="NZ_VLKP01000003.1"/>
</dbReference>
<keyword evidence="1" id="KW-0472">Membrane</keyword>
<keyword evidence="1" id="KW-0812">Transmembrane</keyword>
<feature type="transmembrane region" description="Helical" evidence="1">
    <location>
        <begin position="52"/>
        <end position="72"/>
    </location>
</feature>
<keyword evidence="3" id="KW-1185">Reference proteome</keyword>
<feature type="transmembrane region" description="Helical" evidence="1">
    <location>
        <begin position="84"/>
        <end position="105"/>
    </location>
</feature>
<evidence type="ECO:0000313" key="2">
    <source>
        <dbReference type="EMBL" id="TWI12522.1"/>
    </source>
</evidence>
<accession>A0A562LY76</accession>
<reference evidence="2 3" key="1">
    <citation type="journal article" date="2015" name="Stand. Genomic Sci.">
        <title>Genomic Encyclopedia of Bacterial and Archaeal Type Strains, Phase III: the genomes of soil and plant-associated and newly described type strains.</title>
        <authorList>
            <person name="Whitman W.B."/>
            <person name="Woyke T."/>
            <person name="Klenk H.P."/>
            <person name="Zhou Y."/>
            <person name="Lilburn T.G."/>
            <person name="Beck B.J."/>
            <person name="De Vos P."/>
            <person name="Vandamme P."/>
            <person name="Eisen J.A."/>
            <person name="Garrity G."/>
            <person name="Hugenholtz P."/>
            <person name="Kyrpides N.C."/>
        </authorList>
    </citation>
    <scope>NUCLEOTIDE SEQUENCE [LARGE SCALE GENOMIC DNA]</scope>
    <source>
        <strain evidence="2 3">CGMCC 1.10136</strain>
    </source>
</reference>
<name>A0A562LY76_9GAMM</name>
<proteinExistence type="predicted"/>
<gene>
    <name evidence="2" type="ORF">IP93_00863</name>
</gene>
<evidence type="ECO:0000256" key="1">
    <source>
        <dbReference type="SAM" id="Phobius"/>
    </source>
</evidence>
<dbReference type="AlphaFoldDB" id="A0A562LY76"/>
<feature type="transmembrane region" description="Helical" evidence="1">
    <location>
        <begin position="117"/>
        <end position="140"/>
    </location>
</feature>
<sequence length="151" mass="16136">MSAAGNRWLLLAGAGSVLAALLHFACIIGGPAWYRTLGAGEGIARMAAQGHWYPTAITVAISLVLIGWGLYAWSGAGLIGRLPLLRTALLAITAVYLLRGVAFVLLQPYFPGNSVAFWFWSSAICLALGLLHAVGLRQAWPRLSPRPSRRL</sequence>
<dbReference type="EMBL" id="VLKP01000003">
    <property type="protein sequence ID" value="TWI12522.1"/>
    <property type="molecule type" value="Genomic_DNA"/>
</dbReference>
<dbReference type="Proteomes" id="UP000316471">
    <property type="component" value="Unassembled WGS sequence"/>
</dbReference>
<evidence type="ECO:0000313" key="3">
    <source>
        <dbReference type="Proteomes" id="UP000316471"/>
    </source>
</evidence>